<name>A0A512AR96_9SPHN</name>
<gene>
    <name evidence="2" type="ORF">NSE01_40760</name>
</gene>
<dbReference type="EMBL" id="BJYR01000041">
    <property type="protein sequence ID" value="GEO02244.1"/>
    <property type="molecule type" value="Genomic_DNA"/>
</dbReference>
<evidence type="ECO:0000313" key="2">
    <source>
        <dbReference type="EMBL" id="GEO02244.1"/>
    </source>
</evidence>
<dbReference type="PROSITE" id="PS50943">
    <property type="entry name" value="HTH_CROC1"/>
    <property type="match status" value="1"/>
</dbReference>
<dbReference type="Pfam" id="PF01381">
    <property type="entry name" value="HTH_3"/>
    <property type="match status" value="1"/>
</dbReference>
<dbReference type="CDD" id="cd00093">
    <property type="entry name" value="HTH_XRE"/>
    <property type="match status" value="1"/>
</dbReference>
<reference evidence="2 3" key="1">
    <citation type="submission" date="2019-07" db="EMBL/GenBank/DDBJ databases">
        <title>Whole genome shotgun sequence of Novosphingobium sediminis NBRC 106119.</title>
        <authorList>
            <person name="Hosoyama A."/>
            <person name="Uohara A."/>
            <person name="Ohji S."/>
            <person name="Ichikawa N."/>
        </authorList>
    </citation>
    <scope>NUCLEOTIDE SEQUENCE [LARGE SCALE GENOMIC DNA]</scope>
    <source>
        <strain evidence="2 3">NBRC 106119</strain>
    </source>
</reference>
<dbReference type="Proteomes" id="UP000321464">
    <property type="component" value="Unassembled WGS sequence"/>
</dbReference>
<dbReference type="AlphaFoldDB" id="A0A512AR96"/>
<accession>A0A512AR96</accession>
<sequence>MLPKGCKLGNEPKPSAAANLLLASRTKSGSSQDSLLTALGKHPLTIHREAIRAEYPGLTKDIRIKEPGSRSNTMIAEAVGRTRNPLASITELGVMVRTARKAMKMNQAEFAAHAGVGRRFVSELEGGKPSLEFDKVLGCATAAGIDVFAKKRGS</sequence>
<evidence type="ECO:0000259" key="1">
    <source>
        <dbReference type="PROSITE" id="PS50943"/>
    </source>
</evidence>
<organism evidence="2 3">
    <name type="scientific">Novosphingobium sediminis</name>
    <dbReference type="NCBI Taxonomy" id="707214"/>
    <lineage>
        <taxon>Bacteria</taxon>
        <taxon>Pseudomonadati</taxon>
        <taxon>Pseudomonadota</taxon>
        <taxon>Alphaproteobacteria</taxon>
        <taxon>Sphingomonadales</taxon>
        <taxon>Sphingomonadaceae</taxon>
        <taxon>Novosphingobium</taxon>
    </lineage>
</organism>
<keyword evidence="3" id="KW-1185">Reference proteome</keyword>
<dbReference type="Gene3D" id="1.10.260.40">
    <property type="entry name" value="lambda repressor-like DNA-binding domains"/>
    <property type="match status" value="1"/>
</dbReference>
<proteinExistence type="predicted"/>
<feature type="domain" description="HTH cro/C1-type" evidence="1">
    <location>
        <begin position="96"/>
        <end position="128"/>
    </location>
</feature>
<protein>
    <recommendedName>
        <fullName evidence="1">HTH cro/C1-type domain-containing protein</fullName>
    </recommendedName>
</protein>
<dbReference type="InterPro" id="IPR010982">
    <property type="entry name" value="Lambda_DNA-bd_dom_sf"/>
</dbReference>
<dbReference type="SUPFAM" id="SSF47413">
    <property type="entry name" value="lambda repressor-like DNA-binding domains"/>
    <property type="match status" value="1"/>
</dbReference>
<dbReference type="GO" id="GO:0003677">
    <property type="term" value="F:DNA binding"/>
    <property type="evidence" value="ECO:0007669"/>
    <property type="project" value="InterPro"/>
</dbReference>
<dbReference type="InterPro" id="IPR001387">
    <property type="entry name" value="Cro/C1-type_HTH"/>
</dbReference>
<evidence type="ECO:0000313" key="3">
    <source>
        <dbReference type="Proteomes" id="UP000321464"/>
    </source>
</evidence>
<comment type="caution">
    <text evidence="2">The sequence shown here is derived from an EMBL/GenBank/DDBJ whole genome shotgun (WGS) entry which is preliminary data.</text>
</comment>